<dbReference type="InterPro" id="IPR050093">
    <property type="entry name" value="ABC_SmlMolc_Importer"/>
</dbReference>
<dbReference type="Pfam" id="PF00005">
    <property type="entry name" value="ABC_tran"/>
    <property type="match status" value="1"/>
</dbReference>
<dbReference type="EMBL" id="CAEZTV010000012">
    <property type="protein sequence ID" value="CAB4574557.1"/>
    <property type="molecule type" value="Genomic_DNA"/>
</dbReference>
<dbReference type="Gene3D" id="3.40.50.300">
    <property type="entry name" value="P-loop containing nucleotide triphosphate hydrolases"/>
    <property type="match status" value="1"/>
</dbReference>
<organism evidence="10">
    <name type="scientific">freshwater metagenome</name>
    <dbReference type="NCBI Taxonomy" id="449393"/>
    <lineage>
        <taxon>unclassified sequences</taxon>
        <taxon>metagenomes</taxon>
        <taxon>ecological metagenomes</taxon>
    </lineage>
</organism>
<keyword evidence="6" id="KW-0408">Iron</keyword>
<evidence type="ECO:0000256" key="7">
    <source>
        <dbReference type="ARBA" id="ARBA00023065"/>
    </source>
</evidence>
<dbReference type="InterPro" id="IPR008995">
    <property type="entry name" value="Mo/tungstate-bd_C_term_dom"/>
</dbReference>
<evidence type="ECO:0000256" key="2">
    <source>
        <dbReference type="ARBA" id="ARBA00022475"/>
    </source>
</evidence>
<dbReference type="GO" id="GO:0015408">
    <property type="term" value="F:ABC-type ferric iron transporter activity"/>
    <property type="evidence" value="ECO:0007669"/>
    <property type="project" value="InterPro"/>
</dbReference>
<evidence type="ECO:0000256" key="4">
    <source>
        <dbReference type="ARBA" id="ARBA00022741"/>
    </source>
</evidence>
<evidence type="ECO:0000256" key="5">
    <source>
        <dbReference type="ARBA" id="ARBA00022840"/>
    </source>
</evidence>
<keyword evidence="5" id="KW-0067">ATP-binding</keyword>
<dbReference type="PANTHER" id="PTHR42781">
    <property type="entry name" value="SPERMIDINE/PUTRESCINE IMPORT ATP-BINDING PROTEIN POTA"/>
    <property type="match status" value="1"/>
</dbReference>
<dbReference type="InterPro" id="IPR017871">
    <property type="entry name" value="ABC_transporter-like_CS"/>
</dbReference>
<name>A0A6J6EEP4_9ZZZZ</name>
<dbReference type="SMART" id="SM00382">
    <property type="entry name" value="AAA"/>
    <property type="match status" value="1"/>
</dbReference>
<dbReference type="GO" id="GO:0005524">
    <property type="term" value="F:ATP binding"/>
    <property type="evidence" value="ECO:0007669"/>
    <property type="project" value="UniProtKB-KW"/>
</dbReference>
<dbReference type="SUPFAM" id="SSF50331">
    <property type="entry name" value="MOP-like"/>
    <property type="match status" value="1"/>
</dbReference>
<keyword evidence="4" id="KW-0547">Nucleotide-binding</keyword>
<evidence type="ECO:0000256" key="8">
    <source>
        <dbReference type="ARBA" id="ARBA00023136"/>
    </source>
</evidence>
<protein>
    <submittedName>
        <fullName evidence="10">Unannotated protein</fullName>
    </submittedName>
</protein>
<dbReference type="GO" id="GO:0016887">
    <property type="term" value="F:ATP hydrolysis activity"/>
    <property type="evidence" value="ECO:0007669"/>
    <property type="project" value="InterPro"/>
</dbReference>
<dbReference type="SUPFAM" id="SSF52540">
    <property type="entry name" value="P-loop containing nucleoside triphosphate hydrolases"/>
    <property type="match status" value="1"/>
</dbReference>
<dbReference type="InterPro" id="IPR012340">
    <property type="entry name" value="NA-bd_OB-fold"/>
</dbReference>
<gene>
    <name evidence="10" type="ORF">UFOPK1747_00175</name>
</gene>
<keyword evidence="8" id="KW-0472">Membrane</keyword>
<evidence type="ECO:0000256" key="1">
    <source>
        <dbReference type="ARBA" id="ARBA00022448"/>
    </source>
</evidence>
<evidence type="ECO:0000313" key="10">
    <source>
        <dbReference type="EMBL" id="CAB4574557.1"/>
    </source>
</evidence>
<evidence type="ECO:0000256" key="3">
    <source>
        <dbReference type="ARBA" id="ARBA00022496"/>
    </source>
</evidence>
<evidence type="ECO:0000259" key="9">
    <source>
        <dbReference type="PROSITE" id="PS50893"/>
    </source>
</evidence>
<dbReference type="PANTHER" id="PTHR42781:SF4">
    <property type="entry name" value="SPERMIDINE_PUTRESCINE IMPORT ATP-BINDING PROTEIN POTA"/>
    <property type="match status" value="1"/>
</dbReference>
<keyword evidence="1" id="KW-0813">Transport</keyword>
<keyword evidence="2" id="KW-1003">Cell membrane</keyword>
<proteinExistence type="predicted"/>
<dbReference type="FunFam" id="3.40.50.300:FF:000425">
    <property type="entry name" value="Probable ABC transporter, ATP-binding subunit"/>
    <property type="match status" value="1"/>
</dbReference>
<dbReference type="Pfam" id="PF08402">
    <property type="entry name" value="TOBE_2"/>
    <property type="match status" value="1"/>
</dbReference>
<dbReference type="Gene3D" id="2.40.50.140">
    <property type="entry name" value="Nucleic acid-binding proteins"/>
    <property type="match status" value="1"/>
</dbReference>
<accession>A0A6J6EEP4</accession>
<keyword evidence="3" id="KW-0410">Iron transport</keyword>
<dbReference type="CDD" id="cd03259">
    <property type="entry name" value="ABC_Carb_Solutes_like"/>
    <property type="match status" value="1"/>
</dbReference>
<dbReference type="PROSITE" id="PS50893">
    <property type="entry name" value="ABC_TRANSPORTER_2"/>
    <property type="match status" value="1"/>
</dbReference>
<dbReference type="InterPro" id="IPR003593">
    <property type="entry name" value="AAA+_ATPase"/>
</dbReference>
<dbReference type="InterPro" id="IPR027417">
    <property type="entry name" value="P-loop_NTPase"/>
</dbReference>
<evidence type="ECO:0000256" key="6">
    <source>
        <dbReference type="ARBA" id="ARBA00023004"/>
    </source>
</evidence>
<sequence length="356" mass="38077">MTSLEINDLSVDLNSRRVLQNLNLKIPSGSFAAILGPSGCGKTTLLRSIAGLITPSGGAIRFGKQLVSVSSLVLPPHKRNIGYVPQEGGLFPHLSVAENVSFSLSRKMSGKEKNQIINEMLELVGMKDFNNRSPQELSGGQQTRIALARALAMKPAMVLLDEPFAALDQALRVDISQEVVALLKKSGTTSIMVTHDREDALVSADVIALMRGGTVVQSGTPAQVYLNPISAEVALSTGDIDVIPAIKLANSQYATALNQVNFNLDNQSPANLGEILIRPEEIAISEQVTDGSVTATIAKINYYGHDALFELRVGQSLQGVRARITGPSNFRVGDTVSISHRGPIRWISSGTQEINS</sequence>
<keyword evidence="7" id="KW-0406">Ion transport</keyword>
<dbReference type="InterPro" id="IPR013611">
    <property type="entry name" value="Transp-assoc_OB_typ2"/>
</dbReference>
<dbReference type="GO" id="GO:0043190">
    <property type="term" value="C:ATP-binding cassette (ABC) transporter complex"/>
    <property type="evidence" value="ECO:0007669"/>
    <property type="project" value="InterPro"/>
</dbReference>
<dbReference type="AlphaFoldDB" id="A0A6J6EEP4"/>
<dbReference type="InterPro" id="IPR015853">
    <property type="entry name" value="ABC_transpr_FbpC"/>
</dbReference>
<dbReference type="InterPro" id="IPR003439">
    <property type="entry name" value="ABC_transporter-like_ATP-bd"/>
</dbReference>
<reference evidence="10" key="1">
    <citation type="submission" date="2020-05" db="EMBL/GenBank/DDBJ databases">
        <authorList>
            <person name="Chiriac C."/>
            <person name="Salcher M."/>
            <person name="Ghai R."/>
            <person name="Kavagutti S V."/>
        </authorList>
    </citation>
    <scope>NUCLEOTIDE SEQUENCE</scope>
</reference>
<feature type="domain" description="ABC transporter" evidence="9">
    <location>
        <begin position="4"/>
        <end position="237"/>
    </location>
</feature>
<dbReference type="PROSITE" id="PS00211">
    <property type="entry name" value="ABC_TRANSPORTER_1"/>
    <property type="match status" value="1"/>
</dbReference>